<dbReference type="InterPro" id="IPR036388">
    <property type="entry name" value="WH-like_DNA-bd_sf"/>
</dbReference>
<dbReference type="CDD" id="cd15831">
    <property type="entry name" value="BTAD"/>
    <property type="match status" value="1"/>
</dbReference>
<gene>
    <name evidence="7" type="ORF">GCM10022247_11070</name>
</gene>
<evidence type="ECO:0000256" key="4">
    <source>
        <dbReference type="ARBA" id="ARBA00023163"/>
    </source>
</evidence>
<sequence>MTIEFRVLGALEVVVDGEVRPIQAAKLRTLLAGLLLRAPRPLGPSDLIDILWGDKPPATARNAIHIHIGRLRRLLGDEGVISTVAGGYVIRRGEVDLDRFRDLAAAATRASDAVEEIRLLREALALWRGQVLSDIDSESLADNEIAAIKAELLVVLEHRLDADLRLGRHREVIAELRALTAEHPLRERFWGQLMVALYRCERQAEALEAFRTASATLRAELNVSPGRELRELHNGILNGSAAVAAPAVAAEAPAKVVPHQLPADITDFVGRRELVELLVHERPRLAVLSGPPGVGKSALSVRVAHRLKQHFPDGQLFANLHGYSAGTAPSTGQVLGRFLRALGVAPDKVPLDVPEQSEMLRHQLAGRKVLMVLDNVANADQVRTFLPEERGCAVLVTSRDTLRELAADGALLESLDVLAADESQSLLSDLLGTQRFADNRAAGEELASLCGNLPLALRIAGANLAGQSRTALSEYVRQLRDGDRLAVLAVEEDEQAAIRATFALSYTSLDTELRRFFRALALQPGPDVTAHTAAALADVHVEHASGLLDRLVSASLVHEHAPGRYQFHDLVRLFAQQQSTVEDAAADRAAARERLLVSYVINCARAASLITPELYYLPAVEHSTRVVEQELTGLLDSHAWMEAELPNLIAAIVFAADNGPQRVAWHLAAYLTSFFRHSRNDADWRLVAEFGLRASLADNDIHGQAALMRSHSMLLWCMGDNEKSLEYSGQALSLYQEVGDRRGQAQVLSNMGVSHAMAGNQATAVSLLTRGLAIEDELGASRGLANCMLNLGTVYAYIGQVDLAVATFTRSRAIAAELDVRHVEGVAGHNLAILDREAGRFTEALEGFERTLAVWREISSSHDEAAVLDEIAVTEVLLGRYGSALTNANAALRVSAGTGNRVKEVEALNTIASAYVKLGEPERALPVQQEAVRIVGEIGYEHGTVDALIGLAAVRRALGDGAAAVESARQALACAVGNGLRLCEPRALTSLAQSHFHVGDLAEAVEHANRAIPMHRETRQRVWEAWTEQVLGLALRALGNDDDAVVHLRAAHEMFVEMGMPEADEFPARG</sequence>
<evidence type="ECO:0000313" key="8">
    <source>
        <dbReference type="Proteomes" id="UP001501747"/>
    </source>
</evidence>
<dbReference type="Pfam" id="PF13424">
    <property type="entry name" value="TPR_12"/>
    <property type="match status" value="4"/>
</dbReference>
<dbReference type="SUPFAM" id="SSF48452">
    <property type="entry name" value="TPR-like"/>
    <property type="match status" value="4"/>
</dbReference>
<proteinExistence type="inferred from homology"/>
<evidence type="ECO:0000256" key="2">
    <source>
        <dbReference type="ARBA" id="ARBA00023015"/>
    </source>
</evidence>
<dbReference type="SMART" id="SM00028">
    <property type="entry name" value="TPR"/>
    <property type="match status" value="7"/>
</dbReference>
<dbReference type="SUPFAM" id="SSF52540">
    <property type="entry name" value="P-loop containing nucleoside triphosphate hydrolases"/>
    <property type="match status" value="1"/>
</dbReference>
<dbReference type="InterPro" id="IPR019734">
    <property type="entry name" value="TPR_rpt"/>
</dbReference>
<evidence type="ECO:0000256" key="1">
    <source>
        <dbReference type="ARBA" id="ARBA00005820"/>
    </source>
</evidence>
<evidence type="ECO:0000259" key="6">
    <source>
        <dbReference type="PROSITE" id="PS51755"/>
    </source>
</evidence>
<dbReference type="Gene3D" id="1.10.10.10">
    <property type="entry name" value="Winged helix-like DNA-binding domain superfamily/Winged helix DNA-binding domain"/>
    <property type="match status" value="2"/>
</dbReference>
<evidence type="ECO:0000256" key="3">
    <source>
        <dbReference type="ARBA" id="ARBA00023125"/>
    </source>
</evidence>
<dbReference type="PROSITE" id="PS51755">
    <property type="entry name" value="OMPR_PHOB"/>
    <property type="match status" value="1"/>
</dbReference>
<keyword evidence="8" id="KW-1185">Reference proteome</keyword>
<dbReference type="InterPro" id="IPR005158">
    <property type="entry name" value="BTAD"/>
</dbReference>
<dbReference type="Gene3D" id="3.40.50.300">
    <property type="entry name" value="P-loop containing nucleotide triphosphate hydrolases"/>
    <property type="match status" value="1"/>
</dbReference>
<comment type="caution">
    <text evidence="7">The sequence shown here is derived from an EMBL/GenBank/DDBJ whole genome shotgun (WGS) entry which is preliminary data.</text>
</comment>
<dbReference type="Gene3D" id="1.25.40.10">
    <property type="entry name" value="Tetratricopeptide repeat domain"/>
    <property type="match status" value="3"/>
</dbReference>
<dbReference type="RefSeq" id="WP_344871419.1">
    <property type="nucleotide sequence ID" value="NZ_BAABAL010000005.1"/>
</dbReference>
<dbReference type="Proteomes" id="UP001501747">
    <property type="component" value="Unassembled WGS sequence"/>
</dbReference>
<dbReference type="InterPro" id="IPR001867">
    <property type="entry name" value="OmpR/PhoB-type_DNA-bd"/>
</dbReference>
<organism evidence="7 8">
    <name type="scientific">Allokutzneria multivorans</name>
    <dbReference type="NCBI Taxonomy" id="1142134"/>
    <lineage>
        <taxon>Bacteria</taxon>
        <taxon>Bacillati</taxon>
        <taxon>Actinomycetota</taxon>
        <taxon>Actinomycetes</taxon>
        <taxon>Pseudonocardiales</taxon>
        <taxon>Pseudonocardiaceae</taxon>
        <taxon>Allokutzneria</taxon>
    </lineage>
</organism>
<feature type="domain" description="OmpR/PhoB-type" evidence="6">
    <location>
        <begin position="1"/>
        <end position="92"/>
    </location>
</feature>
<accession>A0ABP7R877</accession>
<feature type="DNA-binding region" description="OmpR/PhoB-type" evidence="5">
    <location>
        <begin position="1"/>
        <end position="92"/>
    </location>
</feature>
<dbReference type="SMART" id="SM00382">
    <property type="entry name" value="AAA"/>
    <property type="match status" value="1"/>
</dbReference>
<evidence type="ECO:0000313" key="7">
    <source>
        <dbReference type="EMBL" id="GAA3993495.1"/>
    </source>
</evidence>
<dbReference type="SUPFAM" id="SSF46894">
    <property type="entry name" value="C-terminal effector domain of the bipartite response regulators"/>
    <property type="match status" value="1"/>
</dbReference>
<dbReference type="InterPro" id="IPR011990">
    <property type="entry name" value="TPR-like_helical_dom_sf"/>
</dbReference>
<keyword evidence="4" id="KW-0804">Transcription</keyword>
<dbReference type="EMBL" id="BAABAL010000005">
    <property type="protein sequence ID" value="GAA3993495.1"/>
    <property type="molecule type" value="Genomic_DNA"/>
</dbReference>
<dbReference type="InterPro" id="IPR027417">
    <property type="entry name" value="P-loop_NTPase"/>
</dbReference>
<keyword evidence="2" id="KW-0805">Transcription regulation</keyword>
<dbReference type="Pfam" id="PF00486">
    <property type="entry name" value="Trans_reg_C"/>
    <property type="match status" value="1"/>
</dbReference>
<evidence type="ECO:0000256" key="5">
    <source>
        <dbReference type="PROSITE-ProRule" id="PRU01091"/>
    </source>
</evidence>
<name>A0ABP7R877_9PSEU</name>
<dbReference type="SMART" id="SM00862">
    <property type="entry name" value="Trans_reg_C"/>
    <property type="match status" value="1"/>
</dbReference>
<dbReference type="Pfam" id="PF03704">
    <property type="entry name" value="BTAD"/>
    <property type="match status" value="1"/>
</dbReference>
<dbReference type="SMART" id="SM01043">
    <property type="entry name" value="BTAD"/>
    <property type="match status" value="1"/>
</dbReference>
<dbReference type="InterPro" id="IPR051677">
    <property type="entry name" value="AfsR-DnrI-RedD_regulator"/>
</dbReference>
<reference evidence="8" key="1">
    <citation type="journal article" date="2019" name="Int. J. Syst. Evol. Microbiol.">
        <title>The Global Catalogue of Microorganisms (GCM) 10K type strain sequencing project: providing services to taxonomists for standard genome sequencing and annotation.</title>
        <authorList>
            <consortium name="The Broad Institute Genomics Platform"/>
            <consortium name="The Broad Institute Genome Sequencing Center for Infectious Disease"/>
            <person name="Wu L."/>
            <person name="Ma J."/>
        </authorList>
    </citation>
    <scope>NUCLEOTIDE SEQUENCE [LARGE SCALE GENOMIC DNA]</scope>
    <source>
        <strain evidence="8">JCM 17342</strain>
    </source>
</reference>
<dbReference type="InterPro" id="IPR016032">
    <property type="entry name" value="Sig_transdc_resp-reg_C-effctor"/>
</dbReference>
<dbReference type="PRINTS" id="PR00364">
    <property type="entry name" value="DISEASERSIST"/>
</dbReference>
<keyword evidence="3 5" id="KW-0238">DNA-binding</keyword>
<dbReference type="PANTHER" id="PTHR35807:SF1">
    <property type="entry name" value="TRANSCRIPTIONAL REGULATOR REDD"/>
    <property type="match status" value="1"/>
</dbReference>
<comment type="similarity">
    <text evidence="1">Belongs to the AfsR/DnrI/RedD regulatory family.</text>
</comment>
<dbReference type="InterPro" id="IPR003593">
    <property type="entry name" value="AAA+_ATPase"/>
</dbReference>
<dbReference type="InterPro" id="IPR002182">
    <property type="entry name" value="NB-ARC"/>
</dbReference>
<dbReference type="PANTHER" id="PTHR35807">
    <property type="entry name" value="TRANSCRIPTIONAL REGULATOR REDD-RELATED"/>
    <property type="match status" value="1"/>
</dbReference>
<dbReference type="Pfam" id="PF00931">
    <property type="entry name" value="NB-ARC"/>
    <property type="match status" value="1"/>
</dbReference>
<protein>
    <submittedName>
        <fullName evidence="7">BTAD domain-containing putative transcriptional regulator</fullName>
    </submittedName>
</protein>